<feature type="transmembrane region" description="Helical" evidence="1">
    <location>
        <begin position="187"/>
        <end position="210"/>
    </location>
</feature>
<keyword evidence="1" id="KW-0472">Membrane</keyword>
<feature type="transmembrane region" description="Helical" evidence="1">
    <location>
        <begin position="390"/>
        <end position="408"/>
    </location>
</feature>
<evidence type="ECO:0000313" key="2">
    <source>
        <dbReference type="EMBL" id="MBC5581233.1"/>
    </source>
</evidence>
<keyword evidence="3" id="KW-1185">Reference proteome</keyword>
<dbReference type="Proteomes" id="UP000659630">
    <property type="component" value="Unassembled WGS sequence"/>
</dbReference>
<proteinExistence type="predicted"/>
<evidence type="ECO:0000256" key="1">
    <source>
        <dbReference type="SAM" id="Phobius"/>
    </source>
</evidence>
<protein>
    <submittedName>
        <fullName evidence="2">Uncharacterized protein</fullName>
    </submittedName>
</protein>
<dbReference type="EMBL" id="JACONZ010000002">
    <property type="protein sequence ID" value="MBC5581233.1"/>
    <property type="molecule type" value="Genomic_DNA"/>
</dbReference>
<keyword evidence="1" id="KW-1133">Transmembrane helix</keyword>
<name>A0A923IAF9_9FIRM</name>
<comment type="caution">
    <text evidence="2">The sequence shown here is derived from an EMBL/GenBank/DDBJ whole genome shotgun (WGS) entry which is preliminary data.</text>
</comment>
<accession>A0A923IAF9</accession>
<dbReference type="RefSeq" id="WP_186887596.1">
    <property type="nucleotide sequence ID" value="NZ_JACONZ010000002.1"/>
</dbReference>
<feature type="transmembrane region" description="Helical" evidence="1">
    <location>
        <begin position="139"/>
        <end position="161"/>
    </location>
</feature>
<sequence>MGKKSPAPARGWQAHAAPLAFLLAFFWLGVVLYHTLAGGTLLAANPYDSYSLQAQNWLAGSLSIRHGEAYPWLELAVFQGRYYLSFPPVPTLFALPWAALGGGAAAPANLLVAGYAAAGLAAVYACFARLGHPPQACAFWASFFVLATNLLGLCCSGGVWYQAQVLNFMLCALGAWQFAAGHRGRCLFLLALAVGCRPFSALYLPLALLLFRLQDRREGRAAGWTLKSALAGLAAAALVAAGLMALNVLRFGDPFEFGHAYLPEFQRSERGQFSLSYLPGNLLALLRPVTLTADLALDFPRFDGFLFFLSNPVFLAWSARLVRGWREKEDGRIAGLLTGGAFLLGLLLLCAHRTTGGWQFGARYTVDLLPAALLYFCAVPQAPPRRWERACCLLGVLFNAFGAVYMLIGMPG</sequence>
<gene>
    <name evidence="2" type="ORF">H8S23_06905</name>
</gene>
<feature type="transmembrane region" description="Helical" evidence="1">
    <location>
        <begin position="304"/>
        <end position="322"/>
    </location>
</feature>
<feature type="transmembrane region" description="Helical" evidence="1">
    <location>
        <begin position="360"/>
        <end position="378"/>
    </location>
</feature>
<dbReference type="AlphaFoldDB" id="A0A923IAF9"/>
<feature type="transmembrane region" description="Helical" evidence="1">
    <location>
        <begin position="94"/>
        <end position="127"/>
    </location>
</feature>
<feature type="transmembrane region" description="Helical" evidence="1">
    <location>
        <begin position="12"/>
        <end position="33"/>
    </location>
</feature>
<feature type="transmembrane region" description="Helical" evidence="1">
    <location>
        <begin position="230"/>
        <end position="249"/>
    </location>
</feature>
<reference evidence="2" key="1">
    <citation type="submission" date="2020-08" db="EMBL/GenBank/DDBJ databases">
        <title>Genome public.</title>
        <authorList>
            <person name="Liu C."/>
            <person name="Sun Q."/>
        </authorList>
    </citation>
    <scope>NUCLEOTIDE SEQUENCE</scope>
    <source>
        <strain evidence="2">BX8</strain>
    </source>
</reference>
<keyword evidence="1" id="KW-0812">Transmembrane</keyword>
<evidence type="ECO:0000313" key="3">
    <source>
        <dbReference type="Proteomes" id="UP000659630"/>
    </source>
</evidence>
<feature type="transmembrane region" description="Helical" evidence="1">
    <location>
        <begin position="334"/>
        <end position="354"/>
    </location>
</feature>
<organism evidence="2 3">
    <name type="scientific">Anaerofilum hominis</name>
    <dbReference type="NCBI Taxonomy" id="2763016"/>
    <lineage>
        <taxon>Bacteria</taxon>
        <taxon>Bacillati</taxon>
        <taxon>Bacillota</taxon>
        <taxon>Clostridia</taxon>
        <taxon>Eubacteriales</taxon>
        <taxon>Oscillospiraceae</taxon>
        <taxon>Anaerofilum</taxon>
    </lineage>
</organism>